<dbReference type="OrthoDB" id="289390at2"/>
<feature type="signal peptide" evidence="2">
    <location>
        <begin position="1"/>
        <end position="19"/>
    </location>
</feature>
<evidence type="ECO:0000256" key="1">
    <source>
        <dbReference type="SAM" id="MobiDB-lite"/>
    </source>
</evidence>
<keyword evidence="2" id="KW-0732">Signal</keyword>
<proteinExistence type="predicted"/>
<evidence type="ECO:0000256" key="2">
    <source>
        <dbReference type="SAM" id="SignalP"/>
    </source>
</evidence>
<evidence type="ECO:0000313" key="4">
    <source>
        <dbReference type="Proteomes" id="UP000319852"/>
    </source>
</evidence>
<dbReference type="KEGG" id="amob:HG15A2_36590"/>
<protein>
    <submittedName>
        <fullName evidence="3">Uncharacterized protein</fullName>
    </submittedName>
</protein>
<gene>
    <name evidence="3" type="ORF">HG15A2_36590</name>
</gene>
<name>A0A517MZL5_9BACT</name>
<dbReference type="EMBL" id="CP036263">
    <property type="protein sequence ID" value="QDT00323.1"/>
    <property type="molecule type" value="Genomic_DNA"/>
</dbReference>
<dbReference type="RefSeq" id="WP_145061748.1">
    <property type="nucleotide sequence ID" value="NZ_CP036263.1"/>
</dbReference>
<sequence precursor="true">MLKLSQYTRVAAFTMIVCAASIGCQQTAPLAAGPELFAAPPVVSGGQAPSVAIPVGPSGAPLPEPGIVPGSSSVHANVTNREWAWEAIVDKVDDYFRIEREQQVQLVGNVLTEGRIDTFPQLGATLVEPHRIDSVGSYNRWESTFQTIRRRAVVRVIPDPSGYLVDVEVLKELEDLPRPEHSTAGAASFRSDSSLPDQIREPVSRTELSPYWIPLGRDTALEQQLASEIKACLDSHAQ</sequence>
<dbReference type="AlphaFoldDB" id="A0A517MZL5"/>
<keyword evidence="4" id="KW-1185">Reference proteome</keyword>
<feature type="chain" id="PRO_5021852840" evidence="2">
    <location>
        <begin position="20"/>
        <end position="238"/>
    </location>
</feature>
<dbReference type="PROSITE" id="PS51257">
    <property type="entry name" value="PROKAR_LIPOPROTEIN"/>
    <property type="match status" value="1"/>
</dbReference>
<organism evidence="3 4">
    <name type="scientific">Adhaeretor mobilis</name>
    <dbReference type="NCBI Taxonomy" id="1930276"/>
    <lineage>
        <taxon>Bacteria</taxon>
        <taxon>Pseudomonadati</taxon>
        <taxon>Planctomycetota</taxon>
        <taxon>Planctomycetia</taxon>
        <taxon>Pirellulales</taxon>
        <taxon>Lacipirellulaceae</taxon>
        <taxon>Adhaeretor</taxon>
    </lineage>
</organism>
<accession>A0A517MZL5</accession>
<reference evidence="3 4" key="1">
    <citation type="submission" date="2019-02" db="EMBL/GenBank/DDBJ databases">
        <title>Deep-cultivation of Planctomycetes and their phenomic and genomic characterization uncovers novel biology.</title>
        <authorList>
            <person name="Wiegand S."/>
            <person name="Jogler M."/>
            <person name="Boedeker C."/>
            <person name="Pinto D."/>
            <person name="Vollmers J."/>
            <person name="Rivas-Marin E."/>
            <person name="Kohn T."/>
            <person name="Peeters S.H."/>
            <person name="Heuer A."/>
            <person name="Rast P."/>
            <person name="Oberbeckmann S."/>
            <person name="Bunk B."/>
            <person name="Jeske O."/>
            <person name="Meyerdierks A."/>
            <person name="Storesund J.E."/>
            <person name="Kallscheuer N."/>
            <person name="Luecker S."/>
            <person name="Lage O.M."/>
            <person name="Pohl T."/>
            <person name="Merkel B.J."/>
            <person name="Hornburger P."/>
            <person name="Mueller R.-W."/>
            <person name="Bruemmer F."/>
            <person name="Labrenz M."/>
            <person name="Spormann A.M."/>
            <person name="Op den Camp H."/>
            <person name="Overmann J."/>
            <person name="Amann R."/>
            <person name="Jetten M.S.M."/>
            <person name="Mascher T."/>
            <person name="Medema M.H."/>
            <person name="Devos D.P."/>
            <person name="Kaster A.-K."/>
            <person name="Ovreas L."/>
            <person name="Rohde M."/>
            <person name="Galperin M.Y."/>
            <person name="Jogler C."/>
        </authorList>
    </citation>
    <scope>NUCLEOTIDE SEQUENCE [LARGE SCALE GENOMIC DNA]</scope>
    <source>
        <strain evidence="3 4">HG15A2</strain>
    </source>
</reference>
<dbReference type="Proteomes" id="UP000319852">
    <property type="component" value="Chromosome"/>
</dbReference>
<feature type="region of interest" description="Disordered" evidence="1">
    <location>
        <begin position="180"/>
        <end position="202"/>
    </location>
</feature>
<evidence type="ECO:0000313" key="3">
    <source>
        <dbReference type="EMBL" id="QDT00323.1"/>
    </source>
</evidence>